<dbReference type="GO" id="GO:0034587">
    <property type="term" value="P:piRNA processing"/>
    <property type="evidence" value="ECO:0007669"/>
    <property type="project" value="TreeGrafter"/>
</dbReference>
<dbReference type="Pfam" id="PF13017">
    <property type="entry name" value="Maelstrom"/>
    <property type="match status" value="1"/>
</dbReference>
<dbReference type="GO" id="GO:0030154">
    <property type="term" value="P:cell differentiation"/>
    <property type="evidence" value="ECO:0007669"/>
    <property type="project" value="UniProtKB-KW"/>
</dbReference>
<dbReference type="GO" id="GO:0045892">
    <property type="term" value="P:negative regulation of DNA-templated transcription"/>
    <property type="evidence" value="ECO:0007669"/>
    <property type="project" value="TreeGrafter"/>
</dbReference>
<evidence type="ECO:0000256" key="8">
    <source>
        <dbReference type="ARBA" id="ARBA00023242"/>
    </source>
</evidence>
<feature type="domain" description="Maelstrom" evidence="10">
    <location>
        <begin position="2"/>
        <end position="160"/>
    </location>
</feature>
<dbReference type="InterPro" id="IPR039259">
    <property type="entry name" value="Protein_maelstrom"/>
</dbReference>
<evidence type="ECO:0000256" key="7">
    <source>
        <dbReference type="ARBA" id="ARBA00023158"/>
    </source>
</evidence>
<dbReference type="OrthoDB" id="24555at2759"/>
<accession>A0A7D9DVU2</accession>
<keyword evidence="7" id="KW-0943">RNA-mediated gene silencing</keyword>
<gene>
    <name evidence="11" type="ORF">PACLA_8A062792</name>
</gene>
<dbReference type="AlphaFoldDB" id="A0A7D9DVU2"/>
<feature type="region of interest" description="Disordered" evidence="9">
    <location>
        <begin position="154"/>
        <end position="319"/>
    </location>
</feature>
<dbReference type="GO" id="GO:0043186">
    <property type="term" value="C:P granule"/>
    <property type="evidence" value="ECO:0007669"/>
    <property type="project" value="TreeGrafter"/>
</dbReference>
<sequence>MRQSEATHQIPPEGLSTETYQQIYEDVLAFVNPRKLNTYPPVYCKASETKLTEFSLDWLATRAGSSNKIKKVYELEGLISDLFAESRDAESRMVPSKHQAMELLSTTVFDYESGARCKWHEEREIRFCASGTVKRYCYCLSDFLCGAFGIEQTSNHLPERPDGDSCTVITPRTANSNSRPSSARSQARKDDEANMDYRGYRNNNNYQSGGRKKQYARRGPTYDEESLKSTDVVPPPSNTPNAFPTGLPAFGRGRGRGRAIPTQPLRRPAMPGIAGGEEHRKVESQPSSSQDESPWSGTLGAGRGRGVRPPNTAPMGWAGPVSAPDPSAAPLPPSTWQQGRLPTANMNIAGMPSLDWPSLGASSNQASTNLHNDFQSFSLFDKDEYDY</sequence>
<reference evidence="11" key="1">
    <citation type="submission" date="2020-04" db="EMBL/GenBank/DDBJ databases">
        <authorList>
            <person name="Alioto T."/>
            <person name="Alioto T."/>
            <person name="Gomez Garrido J."/>
        </authorList>
    </citation>
    <scope>NUCLEOTIDE SEQUENCE</scope>
    <source>
        <strain evidence="11">A484AB</strain>
    </source>
</reference>
<evidence type="ECO:0000259" key="10">
    <source>
        <dbReference type="Pfam" id="PF13017"/>
    </source>
</evidence>
<name>A0A7D9DVU2_PARCT</name>
<protein>
    <recommendedName>
        <fullName evidence="10">Maelstrom domain-containing protein</fullName>
    </recommendedName>
</protein>
<evidence type="ECO:0000313" key="11">
    <source>
        <dbReference type="EMBL" id="CAB3993951.1"/>
    </source>
</evidence>
<dbReference type="PANTHER" id="PTHR21358">
    <property type="entry name" value="PROTEIN MAELSTROM HOMOLOG"/>
    <property type="match status" value="1"/>
</dbReference>
<evidence type="ECO:0000256" key="9">
    <source>
        <dbReference type="SAM" id="MobiDB-lite"/>
    </source>
</evidence>
<keyword evidence="12" id="KW-1185">Reference proteome</keyword>
<dbReference type="EMBL" id="CACRXK020002362">
    <property type="protein sequence ID" value="CAB3993951.1"/>
    <property type="molecule type" value="Genomic_DNA"/>
</dbReference>
<evidence type="ECO:0000256" key="2">
    <source>
        <dbReference type="ARBA" id="ARBA00004496"/>
    </source>
</evidence>
<evidence type="ECO:0000256" key="6">
    <source>
        <dbReference type="ARBA" id="ARBA00023125"/>
    </source>
</evidence>
<dbReference type="GO" id="GO:0005634">
    <property type="term" value="C:nucleus"/>
    <property type="evidence" value="ECO:0007669"/>
    <property type="project" value="UniProtKB-SubCell"/>
</dbReference>
<dbReference type="PANTHER" id="PTHR21358:SF4">
    <property type="entry name" value="PROTEIN MAELSTROM HOMOLOG"/>
    <property type="match status" value="1"/>
</dbReference>
<dbReference type="GO" id="GO:0060964">
    <property type="term" value="P:regulation of miRNA-mediated gene silencing"/>
    <property type="evidence" value="ECO:0007669"/>
    <property type="project" value="InterPro"/>
</dbReference>
<keyword evidence="8" id="KW-0539">Nucleus</keyword>
<evidence type="ECO:0000256" key="4">
    <source>
        <dbReference type="ARBA" id="ARBA00022490"/>
    </source>
</evidence>
<comment type="caution">
    <text evidence="11">The sequence shown here is derived from an EMBL/GenBank/DDBJ whole genome shotgun (WGS) entry which is preliminary data.</text>
</comment>
<proteinExistence type="inferred from homology"/>
<keyword evidence="6" id="KW-0238">DNA-binding</keyword>
<keyword evidence="4" id="KW-0963">Cytoplasm</keyword>
<feature type="compositionally biased region" description="Low complexity" evidence="9">
    <location>
        <begin position="171"/>
        <end position="185"/>
    </location>
</feature>
<feature type="compositionally biased region" description="Low complexity" evidence="9">
    <location>
        <begin position="284"/>
        <end position="296"/>
    </location>
</feature>
<evidence type="ECO:0000256" key="3">
    <source>
        <dbReference type="ARBA" id="ARBA00007057"/>
    </source>
</evidence>
<keyword evidence="5" id="KW-0221">Differentiation</keyword>
<dbReference type="GO" id="GO:0007140">
    <property type="term" value="P:male meiotic nuclear division"/>
    <property type="evidence" value="ECO:0007669"/>
    <property type="project" value="TreeGrafter"/>
</dbReference>
<comment type="similarity">
    <text evidence="3">Belongs to the maelstrom family.</text>
</comment>
<dbReference type="GO" id="GO:0043565">
    <property type="term" value="F:sequence-specific DNA binding"/>
    <property type="evidence" value="ECO:0007669"/>
    <property type="project" value="TreeGrafter"/>
</dbReference>
<evidence type="ECO:0000256" key="5">
    <source>
        <dbReference type="ARBA" id="ARBA00022782"/>
    </source>
</evidence>
<organism evidence="11 12">
    <name type="scientific">Paramuricea clavata</name>
    <name type="common">Red gorgonian</name>
    <name type="synonym">Violescent sea-whip</name>
    <dbReference type="NCBI Taxonomy" id="317549"/>
    <lineage>
        <taxon>Eukaryota</taxon>
        <taxon>Metazoa</taxon>
        <taxon>Cnidaria</taxon>
        <taxon>Anthozoa</taxon>
        <taxon>Octocorallia</taxon>
        <taxon>Malacalcyonacea</taxon>
        <taxon>Plexauridae</taxon>
        <taxon>Paramuricea</taxon>
    </lineage>
</organism>
<dbReference type="Proteomes" id="UP001152795">
    <property type="component" value="Unassembled WGS sequence"/>
</dbReference>
<comment type="subcellular location">
    <subcellularLocation>
        <location evidence="2">Cytoplasm</location>
    </subcellularLocation>
    <subcellularLocation>
        <location evidence="1">Nucleus</location>
    </subcellularLocation>
</comment>
<evidence type="ECO:0000256" key="1">
    <source>
        <dbReference type="ARBA" id="ARBA00004123"/>
    </source>
</evidence>
<dbReference type="InterPro" id="IPR024970">
    <property type="entry name" value="Maelstrom"/>
</dbReference>
<dbReference type="GO" id="GO:0007283">
    <property type="term" value="P:spermatogenesis"/>
    <property type="evidence" value="ECO:0007669"/>
    <property type="project" value="TreeGrafter"/>
</dbReference>
<evidence type="ECO:0000313" key="12">
    <source>
        <dbReference type="Proteomes" id="UP001152795"/>
    </source>
</evidence>